<gene>
    <name evidence="1" type="ORF">NC998_17665</name>
</gene>
<reference evidence="1 2" key="1">
    <citation type="submission" date="2022-04" db="EMBL/GenBank/DDBJ databases">
        <title>Positive selection, recombination, and allopatry shape intraspecific diversity of widespread and dominant cyanobacteria.</title>
        <authorList>
            <person name="Wei J."/>
            <person name="Shu W."/>
            <person name="Hu C."/>
        </authorList>
    </citation>
    <scope>NUCLEOTIDE SEQUENCE [LARGE SCALE GENOMIC DNA]</scope>
    <source>
        <strain evidence="1 2">GB2-A4</strain>
    </source>
</reference>
<dbReference type="EMBL" id="JAMPKM010000011">
    <property type="protein sequence ID" value="MEP0818929.1"/>
    <property type="molecule type" value="Genomic_DNA"/>
</dbReference>
<accession>A0ABV0JBB9</accession>
<comment type="caution">
    <text evidence="1">The sequence shown here is derived from an EMBL/GenBank/DDBJ whole genome shotgun (WGS) entry which is preliminary data.</text>
</comment>
<keyword evidence="2" id="KW-1185">Reference proteome</keyword>
<protein>
    <submittedName>
        <fullName evidence="1">Uncharacterized protein</fullName>
    </submittedName>
</protein>
<name>A0ABV0JBB9_9CYAN</name>
<sequence>MTLLLLVLPMMRFTSNSSATKQPQKLLSLALLGAVMFGAVSAPAAVTLSHPSQPLIAQLKQAQAAKAKTRLPQMVVRRVKQDLVQRFELRSRDLKVVSFSRETWGDSCLGLAQPNERCAMATVEGWRVEMTNGKENWVYRTDLKAQVIRIETQDPSALPPQVVDRLFETIAKQTRVPASSLRVLESKAATFDGCMGIYEPGRACTRIAISGWKVIVAGDRQQWVYHVSEDASRIAQNATASGSRGEVFTSFIPEGNEPPTPIGDNVVFRLSVSGGLTGSVTDTYLTADGTLYSQTRGPNSPTSGPKVIKRLSQQQLSQFQQVLEQQRVPNMNGLRFFTSAAFADYPTSTVQAMGSTFEYIDIDKEGLPQALQALIQAWEKL</sequence>
<evidence type="ECO:0000313" key="2">
    <source>
        <dbReference type="Proteomes" id="UP001464891"/>
    </source>
</evidence>
<dbReference type="RefSeq" id="WP_190437563.1">
    <property type="nucleotide sequence ID" value="NZ_JAMPKM010000011.1"/>
</dbReference>
<organism evidence="1 2">
    <name type="scientific">Trichocoleus desertorum GB2-A4</name>
    <dbReference type="NCBI Taxonomy" id="2933944"/>
    <lineage>
        <taxon>Bacteria</taxon>
        <taxon>Bacillati</taxon>
        <taxon>Cyanobacteriota</taxon>
        <taxon>Cyanophyceae</taxon>
        <taxon>Leptolyngbyales</taxon>
        <taxon>Trichocoleusaceae</taxon>
        <taxon>Trichocoleus</taxon>
    </lineage>
</organism>
<evidence type="ECO:0000313" key="1">
    <source>
        <dbReference type="EMBL" id="MEP0818929.1"/>
    </source>
</evidence>
<proteinExistence type="predicted"/>
<dbReference type="Proteomes" id="UP001464891">
    <property type="component" value="Unassembled WGS sequence"/>
</dbReference>